<organism evidence="1 2">
    <name type="scientific">Eimeria mitis</name>
    <dbReference type="NCBI Taxonomy" id="44415"/>
    <lineage>
        <taxon>Eukaryota</taxon>
        <taxon>Sar</taxon>
        <taxon>Alveolata</taxon>
        <taxon>Apicomplexa</taxon>
        <taxon>Conoidasida</taxon>
        <taxon>Coccidia</taxon>
        <taxon>Eucoccidiorida</taxon>
        <taxon>Eimeriorina</taxon>
        <taxon>Eimeriidae</taxon>
        <taxon>Eimeria</taxon>
    </lineage>
</organism>
<evidence type="ECO:0000313" key="1">
    <source>
        <dbReference type="EMBL" id="CDJ35622.1"/>
    </source>
</evidence>
<dbReference type="GeneID" id="60404836"/>
<reference evidence="1" key="1">
    <citation type="submission" date="2013-10" db="EMBL/GenBank/DDBJ databases">
        <title>Genomic analysis of the causative agents of coccidiosis in chickens.</title>
        <authorList>
            <person name="Reid A.J."/>
            <person name="Blake D."/>
            <person name="Billington K."/>
            <person name="Browne H."/>
            <person name="Dunn M."/>
            <person name="Hung S."/>
            <person name="Kawahara F."/>
            <person name="Miranda-Saavedra D."/>
            <person name="Mourier T."/>
            <person name="Nagra H."/>
            <person name="Otto T.D."/>
            <person name="Rawlings N."/>
            <person name="Sanchez A."/>
            <person name="Sanders M."/>
            <person name="Subramaniam C."/>
            <person name="Tay Y."/>
            <person name="Dear P."/>
            <person name="Doerig C."/>
            <person name="Gruber A."/>
            <person name="Parkinson J."/>
            <person name="Shirley M."/>
            <person name="Wan K.L."/>
            <person name="Berriman M."/>
            <person name="Tomley F."/>
            <person name="Pain A."/>
        </authorList>
    </citation>
    <scope>NUCLEOTIDE SEQUENCE [LARGE SCALE GENOMIC DNA]</scope>
    <source>
        <strain evidence="1">Houghton</strain>
    </source>
</reference>
<accession>U6KH77</accession>
<keyword evidence="2" id="KW-1185">Reference proteome</keyword>
<dbReference type="EMBL" id="HG731785">
    <property type="protein sequence ID" value="CDJ35622.1"/>
    <property type="molecule type" value="Genomic_DNA"/>
</dbReference>
<reference evidence="1" key="2">
    <citation type="submission" date="2013-10" db="EMBL/GenBank/DDBJ databases">
        <authorList>
            <person name="Aslett M."/>
        </authorList>
    </citation>
    <scope>NUCLEOTIDE SEQUENCE [LARGE SCALE GENOMIC DNA]</scope>
    <source>
        <strain evidence="1">Houghton</strain>
    </source>
</reference>
<dbReference type="AlphaFoldDB" id="U6KH77"/>
<proteinExistence type="predicted"/>
<dbReference type="OrthoDB" id="348121at2759"/>
<dbReference type="Proteomes" id="UP000030744">
    <property type="component" value="Unassembled WGS sequence"/>
</dbReference>
<name>U6KH77_9EIME</name>
<dbReference type="RefSeq" id="XP_037877911.1">
    <property type="nucleotide sequence ID" value="XM_038022057.1"/>
</dbReference>
<gene>
    <name evidence="1" type="ORF">EMH_0098950</name>
</gene>
<evidence type="ECO:0000313" key="2">
    <source>
        <dbReference type="Proteomes" id="UP000030744"/>
    </source>
</evidence>
<protein>
    <submittedName>
        <fullName evidence="1">Uncharacterized protein</fullName>
    </submittedName>
</protein>
<dbReference type="VEuPathDB" id="ToxoDB:EMH_0098950"/>
<sequence>MKKPWLTKKDFDELVTQTERLCGYALGRMALTYREAYPLSAVETLGTIFIVFDALHCATEVLGDPLLKDVWLPRLVRRIEGVHFTPVGKYLITGKSLRNAEVARTLSVALEYYRRGSRPPARMVIGLKEALFCGPASSKFNLAQWNPWRADADFRESIESSLAENK</sequence>